<dbReference type="InterPro" id="IPR049177">
    <property type="entry name" value="MgtC_SapB_SrpB_YhiD_N"/>
</dbReference>
<keyword evidence="4 6" id="KW-1133">Transmembrane helix</keyword>
<keyword evidence="2" id="KW-1003">Cell membrane</keyword>
<gene>
    <name evidence="8" type="primary">sapB_9</name>
    <name evidence="8" type="ORF">SDC9_102742</name>
</gene>
<feature type="transmembrane region" description="Helical" evidence="6">
    <location>
        <begin position="76"/>
        <end position="96"/>
    </location>
</feature>
<evidence type="ECO:0000256" key="6">
    <source>
        <dbReference type="SAM" id="Phobius"/>
    </source>
</evidence>
<evidence type="ECO:0000256" key="2">
    <source>
        <dbReference type="ARBA" id="ARBA00022475"/>
    </source>
</evidence>
<name>A0A645B2K7_9ZZZZ</name>
<feature type="domain" description="MgtC/SapB/SrpB/YhiD N-terminal" evidence="7">
    <location>
        <begin position="21"/>
        <end position="146"/>
    </location>
</feature>
<evidence type="ECO:0000259" key="7">
    <source>
        <dbReference type="Pfam" id="PF02308"/>
    </source>
</evidence>
<evidence type="ECO:0000313" key="8">
    <source>
        <dbReference type="EMBL" id="MPM55944.1"/>
    </source>
</evidence>
<dbReference type="EMBL" id="VSSQ01015512">
    <property type="protein sequence ID" value="MPM55944.1"/>
    <property type="molecule type" value="Genomic_DNA"/>
</dbReference>
<feature type="transmembrane region" description="Helical" evidence="6">
    <location>
        <begin position="45"/>
        <end position="64"/>
    </location>
</feature>
<dbReference type="GO" id="GO:0005886">
    <property type="term" value="C:plasma membrane"/>
    <property type="evidence" value="ECO:0007669"/>
    <property type="project" value="UniProtKB-SubCell"/>
</dbReference>
<evidence type="ECO:0000256" key="1">
    <source>
        <dbReference type="ARBA" id="ARBA00004651"/>
    </source>
</evidence>
<protein>
    <submittedName>
        <fullName evidence="8">Protein SapB</fullName>
    </submittedName>
</protein>
<organism evidence="8">
    <name type="scientific">bioreactor metagenome</name>
    <dbReference type="NCBI Taxonomy" id="1076179"/>
    <lineage>
        <taxon>unclassified sequences</taxon>
        <taxon>metagenomes</taxon>
        <taxon>ecological metagenomes</taxon>
    </lineage>
</organism>
<keyword evidence="3 6" id="KW-0812">Transmembrane</keyword>
<sequence>MGLIPTYLREINMTSVIIRFFMAAVCSGVIGLSRGKKHHAAGLRTHLLVCVGAASVMMINQFTYDFLGYGGDIGRMGAQVISGIGFLGAGTILVTSKKHIRGLTSAAGLWASACMGLAIGIGFYEAAAVMCVLLFAILSWLEKLDEKYIKTSSDLNIYIEYDSTVPLSRIIRCIRNLGWRINGIEQIKTENLKITSLIMILEIQNRNKSNSEALEYINNIDGVMFIEEI</sequence>
<reference evidence="8" key="1">
    <citation type="submission" date="2019-08" db="EMBL/GenBank/DDBJ databases">
        <authorList>
            <person name="Kucharzyk K."/>
            <person name="Murdoch R.W."/>
            <person name="Higgins S."/>
            <person name="Loffler F."/>
        </authorList>
    </citation>
    <scope>NUCLEOTIDE SEQUENCE</scope>
</reference>
<dbReference type="AlphaFoldDB" id="A0A645B2K7"/>
<dbReference type="Pfam" id="PF02308">
    <property type="entry name" value="MgtC"/>
    <property type="match status" value="1"/>
</dbReference>
<evidence type="ECO:0000256" key="5">
    <source>
        <dbReference type="ARBA" id="ARBA00023136"/>
    </source>
</evidence>
<evidence type="ECO:0000256" key="3">
    <source>
        <dbReference type="ARBA" id="ARBA00022692"/>
    </source>
</evidence>
<feature type="transmembrane region" description="Helical" evidence="6">
    <location>
        <begin position="16"/>
        <end position="33"/>
    </location>
</feature>
<evidence type="ECO:0000256" key="4">
    <source>
        <dbReference type="ARBA" id="ARBA00022989"/>
    </source>
</evidence>
<dbReference type="PRINTS" id="PR01837">
    <property type="entry name" value="MGTCSAPBPROT"/>
</dbReference>
<accession>A0A645B2K7</accession>
<keyword evidence="5 6" id="KW-0472">Membrane</keyword>
<dbReference type="InterPro" id="IPR003416">
    <property type="entry name" value="MgtC/SapB/SrpB/YhiD_fam"/>
</dbReference>
<comment type="caution">
    <text evidence="8">The sequence shown here is derived from an EMBL/GenBank/DDBJ whole genome shotgun (WGS) entry which is preliminary data.</text>
</comment>
<dbReference type="PANTHER" id="PTHR33778:SF1">
    <property type="entry name" value="MAGNESIUM TRANSPORTER YHID-RELATED"/>
    <property type="match status" value="1"/>
</dbReference>
<feature type="transmembrane region" description="Helical" evidence="6">
    <location>
        <begin position="108"/>
        <end position="141"/>
    </location>
</feature>
<comment type="subcellular location">
    <subcellularLocation>
        <location evidence="1">Cell membrane</location>
        <topology evidence="1">Multi-pass membrane protein</topology>
    </subcellularLocation>
</comment>
<proteinExistence type="predicted"/>
<dbReference type="PANTHER" id="PTHR33778">
    <property type="entry name" value="PROTEIN MGTC"/>
    <property type="match status" value="1"/>
</dbReference>